<dbReference type="Proteomes" id="UP000579605">
    <property type="component" value="Unassembled WGS sequence"/>
</dbReference>
<protein>
    <submittedName>
        <fullName evidence="1">Uncharacterized protein</fullName>
    </submittedName>
</protein>
<name>A0A852Z8F5_9ACTN</name>
<evidence type="ECO:0000313" key="2">
    <source>
        <dbReference type="Proteomes" id="UP000579605"/>
    </source>
</evidence>
<evidence type="ECO:0000313" key="1">
    <source>
        <dbReference type="EMBL" id="NYH87938.1"/>
    </source>
</evidence>
<proteinExistence type="predicted"/>
<dbReference type="AlphaFoldDB" id="A0A852Z8F5"/>
<gene>
    <name evidence="1" type="ORF">F4554_000576</name>
</gene>
<organism evidence="1 2">
    <name type="scientific">Actinopolymorpha rutila</name>
    <dbReference type="NCBI Taxonomy" id="446787"/>
    <lineage>
        <taxon>Bacteria</taxon>
        <taxon>Bacillati</taxon>
        <taxon>Actinomycetota</taxon>
        <taxon>Actinomycetes</taxon>
        <taxon>Propionibacteriales</taxon>
        <taxon>Actinopolymorphaceae</taxon>
        <taxon>Actinopolymorpha</taxon>
    </lineage>
</organism>
<comment type="caution">
    <text evidence="1">The sequence shown here is derived from an EMBL/GenBank/DDBJ whole genome shotgun (WGS) entry which is preliminary data.</text>
</comment>
<dbReference type="RefSeq" id="WP_179785921.1">
    <property type="nucleotide sequence ID" value="NZ_BAAARR010000015.1"/>
</dbReference>
<keyword evidence="2" id="KW-1185">Reference proteome</keyword>
<accession>A0A852Z8F5</accession>
<dbReference type="EMBL" id="JACBZH010000001">
    <property type="protein sequence ID" value="NYH87938.1"/>
    <property type="molecule type" value="Genomic_DNA"/>
</dbReference>
<sequence>MVEARARSQADSIRDLAASGDEAFLRLLGQGIPDALDQAVAELATFPR</sequence>
<reference evidence="1 2" key="1">
    <citation type="submission" date="2020-07" db="EMBL/GenBank/DDBJ databases">
        <title>Sequencing the genomes of 1000 actinobacteria strains.</title>
        <authorList>
            <person name="Klenk H.-P."/>
        </authorList>
    </citation>
    <scope>NUCLEOTIDE SEQUENCE [LARGE SCALE GENOMIC DNA]</scope>
    <source>
        <strain evidence="1 2">DSM 18448</strain>
    </source>
</reference>